<feature type="compositionally biased region" description="Low complexity" evidence="1">
    <location>
        <begin position="126"/>
        <end position="141"/>
    </location>
</feature>
<organism evidence="3 4">
    <name type="scientific">Kitasatospora atroaurantiaca</name>
    <dbReference type="NCBI Taxonomy" id="285545"/>
    <lineage>
        <taxon>Bacteria</taxon>
        <taxon>Bacillati</taxon>
        <taxon>Actinomycetota</taxon>
        <taxon>Actinomycetes</taxon>
        <taxon>Kitasatosporales</taxon>
        <taxon>Streptomycetaceae</taxon>
        <taxon>Kitasatospora</taxon>
    </lineage>
</organism>
<evidence type="ECO:0000313" key="3">
    <source>
        <dbReference type="EMBL" id="TWE17336.1"/>
    </source>
</evidence>
<feature type="region of interest" description="Disordered" evidence="1">
    <location>
        <begin position="1"/>
        <end position="86"/>
    </location>
</feature>
<name>A0A561ENZ8_9ACTN</name>
<keyword evidence="2" id="KW-0812">Transmembrane</keyword>
<protein>
    <submittedName>
        <fullName evidence="3">Uncharacterized protein</fullName>
    </submittedName>
</protein>
<dbReference type="RefSeq" id="WP_145790041.1">
    <property type="nucleotide sequence ID" value="NZ_BAAABR010000030.1"/>
</dbReference>
<accession>A0A561ENZ8</accession>
<reference evidence="3 4" key="1">
    <citation type="submission" date="2019-06" db="EMBL/GenBank/DDBJ databases">
        <title>Sequencing the genomes of 1000 actinobacteria strains.</title>
        <authorList>
            <person name="Klenk H.-P."/>
        </authorList>
    </citation>
    <scope>NUCLEOTIDE SEQUENCE [LARGE SCALE GENOMIC DNA]</scope>
    <source>
        <strain evidence="3 4">DSM 41649</strain>
    </source>
</reference>
<feature type="compositionally biased region" description="Low complexity" evidence="1">
    <location>
        <begin position="36"/>
        <end position="52"/>
    </location>
</feature>
<evidence type="ECO:0000256" key="1">
    <source>
        <dbReference type="SAM" id="MobiDB-lite"/>
    </source>
</evidence>
<keyword evidence="4" id="KW-1185">Reference proteome</keyword>
<feature type="compositionally biased region" description="Gly residues" evidence="1">
    <location>
        <begin position="142"/>
        <end position="151"/>
    </location>
</feature>
<feature type="compositionally biased region" description="Basic and acidic residues" evidence="1">
    <location>
        <begin position="171"/>
        <end position="181"/>
    </location>
</feature>
<feature type="transmembrane region" description="Helical" evidence="2">
    <location>
        <begin position="94"/>
        <end position="116"/>
    </location>
</feature>
<gene>
    <name evidence="3" type="ORF">FB465_2348</name>
</gene>
<feature type="compositionally biased region" description="Low complexity" evidence="1">
    <location>
        <begin position="1"/>
        <end position="27"/>
    </location>
</feature>
<feature type="region of interest" description="Disordered" evidence="1">
    <location>
        <begin position="126"/>
        <end position="187"/>
    </location>
</feature>
<dbReference type="EMBL" id="VIVR01000001">
    <property type="protein sequence ID" value="TWE17336.1"/>
    <property type="molecule type" value="Genomic_DNA"/>
</dbReference>
<proteinExistence type="predicted"/>
<feature type="compositionally biased region" description="Low complexity" evidence="1">
    <location>
        <begin position="59"/>
        <end position="78"/>
    </location>
</feature>
<sequence>MYGQGQQYPQGQPQQPYGQPPQYGAPQQPAPPYGQPPQYGAPQQQPGYGYPQQQPPAPQFGQQPGFPQGQVPPQAPYGAPGGYPPPPRKSNAGLVIGLVVGALVLVGGGLAIYGLAGSDDNTHTTNVSTGGATTGGSSSTSGGSGGGGGSTQGKYKLSAPVSLPGGYTRKSNKDNPGDPSEKGNGYSSYDGGLLATYVKGADSTDSITVGGSYGKIQDPNAIITQSSAQITASGKMSWKTPLASVDAKDAKDPGGKMSCGVATTSGFDVPICIWANHSTAASVTFTHISLSGSSTQLSQSQAAEQARTIRDAMVVAK</sequence>
<keyword evidence="2" id="KW-1133">Transmembrane helix</keyword>
<dbReference type="Proteomes" id="UP000318416">
    <property type="component" value="Unassembled WGS sequence"/>
</dbReference>
<comment type="caution">
    <text evidence="3">The sequence shown here is derived from an EMBL/GenBank/DDBJ whole genome shotgun (WGS) entry which is preliminary data.</text>
</comment>
<dbReference type="AlphaFoldDB" id="A0A561ENZ8"/>
<evidence type="ECO:0000313" key="4">
    <source>
        <dbReference type="Proteomes" id="UP000318416"/>
    </source>
</evidence>
<evidence type="ECO:0000256" key="2">
    <source>
        <dbReference type="SAM" id="Phobius"/>
    </source>
</evidence>
<keyword evidence="2" id="KW-0472">Membrane</keyword>
<dbReference type="OrthoDB" id="4350888at2"/>